<keyword evidence="7 16" id="KW-0732">Signal</keyword>
<feature type="binding site" evidence="14">
    <location>
        <position position="257"/>
    </location>
    <ligand>
        <name>substrate</name>
    </ligand>
</feature>
<evidence type="ECO:0000256" key="10">
    <source>
        <dbReference type="ARBA" id="ARBA00022984"/>
    </source>
</evidence>
<evidence type="ECO:0000256" key="3">
    <source>
        <dbReference type="ARBA" id="ARBA00007164"/>
    </source>
</evidence>
<dbReference type="UniPathway" id="UPA00219"/>
<evidence type="ECO:0000256" key="7">
    <source>
        <dbReference type="ARBA" id="ARBA00022729"/>
    </source>
</evidence>
<keyword evidence="10" id="KW-0573">Peptidoglycan synthesis</keyword>
<evidence type="ECO:0000256" key="14">
    <source>
        <dbReference type="PIRSR" id="PIRSR618044-2"/>
    </source>
</evidence>
<sequence length="435" mass="47124">MSRWKNKIGKAILAVAFLTTTMVAGTATTASAAVPQANLDLAVKSAILVEASTGKILYQNNPDVPLPPASMTKMMTEYLVMEAIKENKIKWDQKVKVSDYAFYIAKKSDSSGVYLNSGEEFTVGDLYQAMAIVSANDATVLLAETVGGSEPNFVVEMNKKAQELGMKSTHFLTSSGLPASELGPYAPADTANDNVMTARDAAILARALIRDYPDALKYSQIPRLTFRPGQKNELKKANYNWMLKGLPAEYPGADGLKTGSTEQAKYCFTGTAQRDGMRLISVVMGADTEMKRFAETKKLFDYGFSNFKLTKKQAANTPVAGFESVPVKKGVELNVPAVPSSDVTVLTKVGEEGQFNPKVTVQDLTAPVKKGQVIGKVMYQAADAVEADYLQPADFQKGGIDLVAANDVEEASWIRLFFRSIGTFFSNLFSSIIGK</sequence>
<keyword evidence="5 18" id="KW-0121">Carboxypeptidase</keyword>
<dbReference type="Proteomes" id="UP000271031">
    <property type="component" value="Unassembled WGS sequence"/>
</dbReference>
<keyword evidence="9" id="KW-0133">Cell shape</keyword>
<dbReference type="InterPro" id="IPR015956">
    <property type="entry name" value="Peniciliin-bd_prot_C_sf"/>
</dbReference>
<dbReference type="PANTHER" id="PTHR21581:SF11">
    <property type="entry name" value="D-ALANYL-D-ALANINE CARBOXYPEPTIDASE DACA"/>
    <property type="match status" value="1"/>
</dbReference>
<evidence type="ECO:0000256" key="12">
    <source>
        <dbReference type="ARBA" id="ARBA00034000"/>
    </source>
</evidence>
<dbReference type="InterPro" id="IPR037167">
    <property type="entry name" value="Peptidase_S11_C_sf"/>
</dbReference>
<evidence type="ECO:0000256" key="6">
    <source>
        <dbReference type="ARBA" id="ARBA00022670"/>
    </source>
</evidence>
<evidence type="ECO:0000256" key="15">
    <source>
        <dbReference type="RuleBase" id="RU004016"/>
    </source>
</evidence>
<comment type="function">
    <text evidence="1">Removes C-terminal D-alanyl residues from sugar-peptide cell wall precursors.</text>
</comment>
<dbReference type="SUPFAM" id="SSF69189">
    <property type="entry name" value="Penicillin-binding protein associated domain"/>
    <property type="match status" value="1"/>
</dbReference>
<accession>A0A3M8D4A4</accession>
<gene>
    <name evidence="18" type="ORF">EDM56_22585</name>
</gene>
<dbReference type="GO" id="GO:0009002">
    <property type="term" value="F:serine-type D-Ala-D-Ala carboxypeptidase activity"/>
    <property type="evidence" value="ECO:0007669"/>
    <property type="project" value="UniProtKB-EC"/>
</dbReference>
<keyword evidence="8" id="KW-0378">Hydrolase</keyword>
<evidence type="ECO:0000313" key="18">
    <source>
        <dbReference type="EMBL" id="RNB82698.1"/>
    </source>
</evidence>
<dbReference type="PRINTS" id="PR00725">
    <property type="entry name" value="DADACBPTASE1"/>
</dbReference>
<keyword evidence="6" id="KW-0645">Protease</keyword>
<reference evidence="18 19" key="1">
    <citation type="submission" date="2018-10" db="EMBL/GenBank/DDBJ databases">
        <title>Phylogenomics of Brevibacillus.</title>
        <authorList>
            <person name="Dunlap C."/>
        </authorList>
    </citation>
    <scope>NUCLEOTIDE SEQUENCE [LARGE SCALE GENOMIC DNA]</scope>
    <source>
        <strain evidence="18 19">JCM 15716</strain>
    </source>
</reference>
<dbReference type="AlphaFoldDB" id="A0A3M8D4A4"/>
<dbReference type="Pfam" id="PF00768">
    <property type="entry name" value="Peptidase_S11"/>
    <property type="match status" value="1"/>
</dbReference>
<protein>
    <recommendedName>
        <fullName evidence="4">serine-type D-Ala-D-Ala carboxypeptidase</fullName>
        <ecNumber evidence="4">3.4.16.4</ecNumber>
    </recommendedName>
</protein>
<dbReference type="GO" id="GO:0009252">
    <property type="term" value="P:peptidoglycan biosynthetic process"/>
    <property type="evidence" value="ECO:0007669"/>
    <property type="project" value="UniProtKB-UniPathway"/>
</dbReference>
<comment type="catalytic activity">
    <reaction evidence="12">
        <text>Preferential cleavage: (Ac)2-L-Lys-D-Ala-|-D-Ala. Also transpeptidation of peptidyl-alanyl moieties that are N-acyl substituents of D-alanine.</text>
        <dbReference type="EC" id="3.4.16.4"/>
    </reaction>
</comment>
<keyword evidence="11" id="KW-0961">Cell wall biogenesis/degradation</keyword>
<dbReference type="OrthoDB" id="9791132at2"/>
<dbReference type="EC" id="3.4.16.4" evidence="4"/>
<evidence type="ECO:0000256" key="2">
    <source>
        <dbReference type="ARBA" id="ARBA00004752"/>
    </source>
</evidence>
<dbReference type="InterPro" id="IPR001967">
    <property type="entry name" value="Peptidase_S11_N"/>
</dbReference>
<dbReference type="Pfam" id="PF07943">
    <property type="entry name" value="PBP5_C"/>
    <property type="match status" value="1"/>
</dbReference>
<dbReference type="GO" id="GO:0006508">
    <property type="term" value="P:proteolysis"/>
    <property type="evidence" value="ECO:0007669"/>
    <property type="project" value="UniProtKB-KW"/>
</dbReference>
<dbReference type="GO" id="GO:0008360">
    <property type="term" value="P:regulation of cell shape"/>
    <property type="evidence" value="ECO:0007669"/>
    <property type="project" value="UniProtKB-KW"/>
</dbReference>
<evidence type="ECO:0000256" key="11">
    <source>
        <dbReference type="ARBA" id="ARBA00023316"/>
    </source>
</evidence>
<evidence type="ECO:0000256" key="4">
    <source>
        <dbReference type="ARBA" id="ARBA00012448"/>
    </source>
</evidence>
<dbReference type="InterPro" id="IPR012907">
    <property type="entry name" value="Peptidase_S11_C"/>
</dbReference>
<feature type="active site" description="Acyl-ester intermediate" evidence="13">
    <location>
        <position position="70"/>
    </location>
</feature>
<name>A0A3M8D4A4_9BACL</name>
<evidence type="ECO:0000256" key="13">
    <source>
        <dbReference type="PIRSR" id="PIRSR618044-1"/>
    </source>
</evidence>
<dbReference type="SUPFAM" id="SSF56601">
    <property type="entry name" value="beta-lactamase/transpeptidase-like"/>
    <property type="match status" value="1"/>
</dbReference>
<comment type="similarity">
    <text evidence="3 15">Belongs to the peptidase S11 family.</text>
</comment>
<evidence type="ECO:0000256" key="1">
    <source>
        <dbReference type="ARBA" id="ARBA00003217"/>
    </source>
</evidence>
<organism evidence="18 19">
    <name type="scientific">Brevibacillus fluminis</name>
    <dbReference type="NCBI Taxonomy" id="511487"/>
    <lineage>
        <taxon>Bacteria</taxon>
        <taxon>Bacillati</taxon>
        <taxon>Bacillota</taxon>
        <taxon>Bacilli</taxon>
        <taxon>Bacillales</taxon>
        <taxon>Paenibacillaceae</taxon>
        <taxon>Brevibacillus</taxon>
    </lineage>
</organism>
<dbReference type="Gene3D" id="3.40.710.10">
    <property type="entry name" value="DD-peptidase/beta-lactamase superfamily"/>
    <property type="match status" value="1"/>
</dbReference>
<evidence type="ECO:0000313" key="19">
    <source>
        <dbReference type="Proteomes" id="UP000271031"/>
    </source>
</evidence>
<evidence type="ECO:0000256" key="5">
    <source>
        <dbReference type="ARBA" id="ARBA00022645"/>
    </source>
</evidence>
<feature type="signal peptide" evidence="16">
    <location>
        <begin position="1"/>
        <end position="32"/>
    </location>
</feature>
<feature type="domain" description="Peptidase S11 D-Ala-D-Ala carboxypeptidase A C-terminal" evidence="17">
    <location>
        <begin position="304"/>
        <end position="410"/>
    </location>
</feature>
<feature type="chain" id="PRO_5018237096" description="serine-type D-Ala-D-Ala carboxypeptidase" evidence="16">
    <location>
        <begin position="33"/>
        <end position="435"/>
    </location>
</feature>
<comment type="caution">
    <text evidence="18">The sequence shown here is derived from an EMBL/GenBank/DDBJ whole genome shotgun (WGS) entry which is preliminary data.</text>
</comment>
<keyword evidence="19" id="KW-1185">Reference proteome</keyword>
<dbReference type="InterPro" id="IPR012338">
    <property type="entry name" value="Beta-lactam/transpept-like"/>
</dbReference>
<dbReference type="GO" id="GO:0071555">
    <property type="term" value="P:cell wall organization"/>
    <property type="evidence" value="ECO:0007669"/>
    <property type="project" value="UniProtKB-KW"/>
</dbReference>
<evidence type="ECO:0000256" key="16">
    <source>
        <dbReference type="SAM" id="SignalP"/>
    </source>
</evidence>
<evidence type="ECO:0000256" key="8">
    <source>
        <dbReference type="ARBA" id="ARBA00022801"/>
    </source>
</evidence>
<dbReference type="EMBL" id="RHHQ01000019">
    <property type="protein sequence ID" value="RNB82698.1"/>
    <property type="molecule type" value="Genomic_DNA"/>
</dbReference>
<dbReference type="PANTHER" id="PTHR21581">
    <property type="entry name" value="D-ALANYL-D-ALANINE CARBOXYPEPTIDASE"/>
    <property type="match status" value="1"/>
</dbReference>
<dbReference type="InterPro" id="IPR018044">
    <property type="entry name" value="Peptidase_S11"/>
</dbReference>
<feature type="active site" description="Proton acceptor" evidence="13">
    <location>
        <position position="73"/>
    </location>
</feature>
<evidence type="ECO:0000256" key="9">
    <source>
        <dbReference type="ARBA" id="ARBA00022960"/>
    </source>
</evidence>
<comment type="pathway">
    <text evidence="2">Cell wall biogenesis; peptidoglycan biosynthesis.</text>
</comment>
<dbReference type="Gene3D" id="2.60.410.10">
    <property type="entry name" value="D-Ala-D-Ala carboxypeptidase, C-terminal domain"/>
    <property type="match status" value="1"/>
</dbReference>
<feature type="active site" evidence="13">
    <location>
        <position position="134"/>
    </location>
</feature>
<dbReference type="SMART" id="SM00936">
    <property type="entry name" value="PBP5_C"/>
    <property type="match status" value="1"/>
</dbReference>
<evidence type="ECO:0000259" key="17">
    <source>
        <dbReference type="SMART" id="SM00936"/>
    </source>
</evidence>
<dbReference type="RefSeq" id="WP_122920195.1">
    <property type="nucleotide sequence ID" value="NZ_RHHQ01000019.1"/>
</dbReference>
<proteinExistence type="inferred from homology"/>